<evidence type="ECO:0000256" key="1">
    <source>
        <dbReference type="SAM" id="SignalP"/>
    </source>
</evidence>
<keyword evidence="1" id="KW-0732">Signal</keyword>
<evidence type="ECO:0000313" key="2">
    <source>
        <dbReference type="EMBL" id="NNU42058.1"/>
    </source>
</evidence>
<keyword evidence="3" id="KW-1185">Reference proteome</keyword>
<name>A0A849K0K6_9BURK</name>
<protein>
    <submittedName>
        <fullName evidence="2">Uncharacterized protein</fullName>
    </submittedName>
</protein>
<dbReference type="Proteomes" id="UP000552954">
    <property type="component" value="Unassembled WGS sequence"/>
</dbReference>
<comment type="caution">
    <text evidence="2">The sequence shown here is derived from an EMBL/GenBank/DDBJ whole genome shotgun (WGS) entry which is preliminary data.</text>
</comment>
<proteinExistence type="predicted"/>
<feature type="chain" id="PRO_5032651092" evidence="1">
    <location>
        <begin position="24"/>
        <end position="112"/>
    </location>
</feature>
<reference evidence="2 3" key="2">
    <citation type="submission" date="2020-06" db="EMBL/GenBank/DDBJ databases">
        <title>Ramlibacter rhizophilus sp. nov., isolated from rhizosphere soil of national flower Mugunghwa from South Korea.</title>
        <authorList>
            <person name="Zheng-Fei Y."/>
            <person name="Huan T."/>
        </authorList>
    </citation>
    <scope>NUCLEOTIDE SEQUENCE [LARGE SCALE GENOMIC DNA]</scope>
    <source>
        <strain evidence="2 3">B156</strain>
    </source>
</reference>
<dbReference type="EMBL" id="JABFCS010000001">
    <property type="protein sequence ID" value="NNU42058.1"/>
    <property type="molecule type" value="Genomic_DNA"/>
</dbReference>
<feature type="signal peptide" evidence="1">
    <location>
        <begin position="1"/>
        <end position="23"/>
    </location>
</feature>
<sequence>MRSALFFVALTCFAAVLVQGATAQPASPAPPFDVAYRAWDAVTDIARHNRDAGLGGECGRTFRPFVIPGLKRQNKEEQDVAARACQAAAKSVCANARLQRTPEMARKCEEFR</sequence>
<gene>
    <name evidence="2" type="ORF">HK415_01120</name>
</gene>
<evidence type="ECO:0000313" key="3">
    <source>
        <dbReference type="Proteomes" id="UP000552954"/>
    </source>
</evidence>
<dbReference type="RefSeq" id="WP_171556461.1">
    <property type="nucleotide sequence ID" value="NZ_JABFCS010000001.1"/>
</dbReference>
<reference evidence="2 3" key="1">
    <citation type="submission" date="2020-05" db="EMBL/GenBank/DDBJ databases">
        <authorList>
            <person name="Khan S.A."/>
            <person name="Jeon C.O."/>
            <person name="Chun B.H."/>
        </authorList>
    </citation>
    <scope>NUCLEOTIDE SEQUENCE [LARGE SCALE GENOMIC DNA]</scope>
    <source>
        <strain evidence="2 3">B156</strain>
    </source>
</reference>
<accession>A0A849K0K6</accession>
<organism evidence="2 3">
    <name type="scientific">Ramlibacter montanisoli</name>
    <dbReference type="NCBI Taxonomy" id="2732512"/>
    <lineage>
        <taxon>Bacteria</taxon>
        <taxon>Pseudomonadati</taxon>
        <taxon>Pseudomonadota</taxon>
        <taxon>Betaproteobacteria</taxon>
        <taxon>Burkholderiales</taxon>
        <taxon>Comamonadaceae</taxon>
        <taxon>Ramlibacter</taxon>
    </lineage>
</organism>
<dbReference type="AlphaFoldDB" id="A0A849K0K6"/>